<dbReference type="InterPro" id="IPR002549">
    <property type="entry name" value="AI-2E-like"/>
</dbReference>
<sequence>MASSPSDLSDFARRVCVVVGITFFFALLVWLIGASFDVLLLLLSAILIASPLRAAARWLSRQAGWREGIALLVVGLTLVGVLVGLGMLAVPLIGEQAQQLQAELPNVWENARRQLEERAWGRQLVNLVIQSPGKLLKGGSVHGTFWRKSMIRCWGGYWVRSFP</sequence>
<comment type="subcellular location">
    <subcellularLocation>
        <location evidence="1">Membrane</location>
        <topology evidence="1">Multi-pass membrane protein</topology>
    </subcellularLocation>
</comment>
<evidence type="ECO:0000256" key="1">
    <source>
        <dbReference type="ARBA" id="ARBA00004141"/>
    </source>
</evidence>
<evidence type="ECO:0000256" key="5">
    <source>
        <dbReference type="ARBA" id="ARBA00023136"/>
    </source>
</evidence>
<dbReference type="RefSeq" id="WP_097127486.1">
    <property type="nucleotide sequence ID" value="NZ_OCNH01000003.1"/>
</dbReference>
<evidence type="ECO:0008006" key="9">
    <source>
        <dbReference type="Google" id="ProtNLM"/>
    </source>
</evidence>
<name>A0A286G9G9_9BACT</name>
<reference evidence="8" key="1">
    <citation type="submission" date="2017-09" db="EMBL/GenBank/DDBJ databases">
        <authorList>
            <person name="Varghese N."/>
            <person name="Submissions S."/>
        </authorList>
    </citation>
    <scope>NUCLEOTIDE SEQUENCE [LARGE SCALE GENOMIC DNA]</scope>
    <source>
        <strain evidence="8">DSM 29961</strain>
    </source>
</reference>
<comment type="similarity">
    <text evidence="2">Belongs to the autoinducer-2 exporter (AI-2E) (TC 2.A.86) family.</text>
</comment>
<dbReference type="AlphaFoldDB" id="A0A286G9G9"/>
<feature type="transmembrane region" description="Helical" evidence="6">
    <location>
        <begin position="68"/>
        <end position="93"/>
    </location>
</feature>
<feature type="transmembrane region" description="Helical" evidence="6">
    <location>
        <begin position="38"/>
        <end position="56"/>
    </location>
</feature>
<evidence type="ECO:0000256" key="2">
    <source>
        <dbReference type="ARBA" id="ARBA00009773"/>
    </source>
</evidence>
<keyword evidence="5 6" id="KW-0472">Membrane</keyword>
<keyword evidence="8" id="KW-1185">Reference proteome</keyword>
<accession>A0A286G9G9</accession>
<dbReference type="GO" id="GO:0016020">
    <property type="term" value="C:membrane"/>
    <property type="evidence" value="ECO:0007669"/>
    <property type="project" value="UniProtKB-SubCell"/>
</dbReference>
<dbReference type="Proteomes" id="UP000219452">
    <property type="component" value="Unassembled WGS sequence"/>
</dbReference>
<dbReference type="EMBL" id="OCNH01000003">
    <property type="protein sequence ID" value="SOD92170.1"/>
    <property type="molecule type" value="Genomic_DNA"/>
</dbReference>
<gene>
    <name evidence="7" type="ORF">SAMN06269250_3837</name>
</gene>
<evidence type="ECO:0000256" key="3">
    <source>
        <dbReference type="ARBA" id="ARBA00022692"/>
    </source>
</evidence>
<feature type="transmembrane region" description="Helical" evidence="6">
    <location>
        <begin position="12"/>
        <end position="32"/>
    </location>
</feature>
<protein>
    <recommendedName>
        <fullName evidence="9">AI-2E family transporter</fullName>
    </recommendedName>
</protein>
<evidence type="ECO:0000256" key="6">
    <source>
        <dbReference type="SAM" id="Phobius"/>
    </source>
</evidence>
<keyword evidence="4 6" id="KW-1133">Transmembrane helix</keyword>
<evidence type="ECO:0000313" key="8">
    <source>
        <dbReference type="Proteomes" id="UP000219452"/>
    </source>
</evidence>
<dbReference type="Pfam" id="PF01594">
    <property type="entry name" value="AI-2E_transport"/>
    <property type="match status" value="1"/>
</dbReference>
<keyword evidence="3 6" id="KW-0812">Transmembrane</keyword>
<evidence type="ECO:0000256" key="4">
    <source>
        <dbReference type="ARBA" id="ARBA00022989"/>
    </source>
</evidence>
<organism evidence="7 8">
    <name type="scientific">Spirosoma fluviale</name>
    <dbReference type="NCBI Taxonomy" id="1597977"/>
    <lineage>
        <taxon>Bacteria</taxon>
        <taxon>Pseudomonadati</taxon>
        <taxon>Bacteroidota</taxon>
        <taxon>Cytophagia</taxon>
        <taxon>Cytophagales</taxon>
        <taxon>Cytophagaceae</taxon>
        <taxon>Spirosoma</taxon>
    </lineage>
</organism>
<proteinExistence type="inferred from homology"/>
<evidence type="ECO:0000313" key="7">
    <source>
        <dbReference type="EMBL" id="SOD92170.1"/>
    </source>
</evidence>